<dbReference type="AlphaFoldDB" id="A0A227KID3"/>
<dbReference type="EMBL" id="NHMP01000004">
    <property type="protein sequence ID" value="OXE47676.1"/>
    <property type="molecule type" value="Genomic_DNA"/>
</dbReference>
<proteinExistence type="predicted"/>
<dbReference type="Proteomes" id="UP000214610">
    <property type="component" value="Unassembled WGS sequence"/>
</dbReference>
<organism evidence="1 2">
    <name type="scientific">Turicimonas muris</name>
    <dbReference type="NCBI Taxonomy" id="1796652"/>
    <lineage>
        <taxon>Bacteria</taxon>
        <taxon>Pseudomonadati</taxon>
        <taxon>Pseudomonadota</taxon>
        <taxon>Betaproteobacteria</taxon>
        <taxon>Burkholderiales</taxon>
        <taxon>Sutterellaceae</taxon>
        <taxon>Turicimonas</taxon>
    </lineage>
</organism>
<evidence type="ECO:0000313" key="1">
    <source>
        <dbReference type="EMBL" id="OXE47676.1"/>
    </source>
</evidence>
<comment type="caution">
    <text evidence="1">The sequence shown here is derived from an EMBL/GenBank/DDBJ whole genome shotgun (WGS) entry which is preliminary data.</text>
</comment>
<protein>
    <submittedName>
        <fullName evidence="1">Uncharacterized protein</fullName>
    </submittedName>
</protein>
<evidence type="ECO:0000313" key="2">
    <source>
        <dbReference type="Proteomes" id="UP000214610"/>
    </source>
</evidence>
<keyword evidence="2" id="KW-1185">Reference proteome</keyword>
<accession>A0A227KID3</accession>
<sequence>MIKLVEKIFSNYFRNAMIPFAKRKISAYDRLKRTPIGVAVMNAELANRIARIINPIFKQMNLGMEITGAQCFLTQETVRKKDNNPYDIDPNEDPNFAYENVLVLNVLFPHPAFLTKFASIKPEVENALMLNGITTLKVIGKVVQLKQ</sequence>
<gene>
    <name evidence="1" type="ORF">ADH67_07785</name>
</gene>
<name>A0A227KID3_9BURK</name>
<reference evidence="2" key="1">
    <citation type="submission" date="2017-05" db="EMBL/GenBank/DDBJ databases">
        <title>Improved OligoMM genomes.</title>
        <authorList>
            <person name="Garzetti D."/>
        </authorList>
    </citation>
    <scope>NUCLEOTIDE SEQUENCE [LARGE SCALE GENOMIC DNA]</scope>
    <source>
        <strain evidence="2">YL45</strain>
    </source>
</reference>